<dbReference type="PANTHER" id="PTHR36571">
    <property type="entry name" value="PROTEIN YGIW"/>
    <property type="match status" value="1"/>
</dbReference>
<organism evidence="4 5">
    <name type="scientific">Desulfovibrio porci</name>
    <dbReference type="NCBI Taxonomy" id="2605782"/>
    <lineage>
        <taxon>Bacteria</taxon>
        <taxon>Pseudomonadati</taxon>
        <taxon>Thermodesulfobacteriota</taxon>
        <taxon>Desulfovibrionia</taxon>
        <taxon>Desulfovibrionales</taxon>
        <taxon>Desulfovibrionaceae</taxon>
        <taxon>Desulfovibrio</taxon>
    </lineage>
</organism>
<dbReference type="PANTHER" id="PTHR36571:SF1">
    <property type="entry name" value="PROTEIN YGIW"/>
    <property type="match status" value="1"/>
</dbReference>
<dbReference type="EMBL" id="VUMH01000003">
    <property type="protein sequence ID" value="MSS27313.1"/>
    <property type="molecule type" value="Genomic_DNA"/>
</dbReference>
<evidence type="ECO:0000256" key="1">
    <source>
        <dbReference type="ARBA" id="ARBA00022729"/>
    </source>
</evidence>
<proteinExistence type="predicted"/>
<gene>
    <name evidence="4" type="ORF">FYJ44_04460</name>
</gene>
<reference evidence="4 5" key="1">
    <citation type="submission" date="2019-09" db="EMBL/GenBank/DDBJ databases">
        <title>In-depth cultivation of the pig gut microbiome towards novel bacterial diversity and tailored functional studies.</title>
        <authorList>
            <person name="Wylensek D."/>
            <person name="Hitch T.C.A."/>
            <person name="Clavel T."/>
        </authorList>
    </citation>
    <scope>NUCLEOTIDE SEQUENCE [LARGE SCALE GENOMIC DNA]</scope>
    <source>
        <strain evidence="4 5">PG-178-WT-4</strain>
    </source>
</reference>
<dbReference type="InterPro" id="IPR036700">
    <property type="entry name" value="BOBF_sf"/>
</dbReference>
<feature type="chain" id="PRO_5026724938" evidence="3">
    <location>
        <begin position="20"/>
        <end position="133"/>
    </location>
</feature>
<sequence length="133" mass="14183">MRYLLFLALAALLAAPVSAAETANPAPGPKPSASPDGVHGTTGIVSTDTVARALNAPNKSPVVLTGHIVERVPGKADKYLFKDESGSLMVEISHEVFAGREITPESRVRLFGKLKKYPNKPLRVDVSVLQLLQ</sequence>
<keyword evidence="5" id="KW-1185">Reference proteome</keyword>
<evidence type="ECO:0000256" key="3">
    <source>
        <dbReference type="SAM" id="SignalP"/>
    </source>
</evidence>
<keyword evidence="1 3" id="KW-0732">Signal</keyword>
<dbReference type="InterPro" id="IPR005220">
    <property type="entry name" value="CarO-like"/>
</dbReference>
<dbReference type="SUPFAM" id="SSF101756">
    <property type="entry name" value="Hypothetical protein YgiW"/>
    <property type="match status" value="1"/>
</dbReference>
<dbReference type="AlphaFoldDB" id="A0A6L5XJE2"/>
<dbReference type="Proteomes" id="UP000477488">
    <property type="component" value="Unassembled WGS sequence"/>
</dbReference>
<dbReference type="Gene3D" id="2.40.50.200">
    <property type="entry name" value="Bacterial OB-fold"/>
    <property type="match status" value="1"/>
</dbReference>
<feature type="region of interest" description="Disordered" evidence="2">
    <location>
        <begin position="21"/>
        <end position="43"/>
    </location>
</feature>
<accession>A0A6L5XJE2</accession>
<protein>
    <submittedName>
        <fullName evidence="4">NirD/YgiW/YdeI family stress tolerance protein</fullName>
    </submittedName>
</protein>
<dbReference type="Pfam" id="PF04076">
    <property type="entry name" value="BOF"/>
    <property type="match status" value="1"/>
</dbReference>
<comment type="caution">
    <text evidence="4">The sequence shown here is derived from an EMBL/GenBank/DDBJ whole genome shotgun (WGS) entry which is preliminary data.</text>
</comment>
<dbReference type="RefSeq" id="WP_154509545.1">
    <property type="nucleotide sequence ID" value="NZ_JAXELC010000003.1"/>
</dbReference>
<evidence type="ECO:0000256" key="2">
    <source>
        <dbReference type="SAM" id="MobiDB-lite"/>
    </source>
</evidence>
<evidence type="ECO:0000313" key="5">
    <source>
        <dbReference type="Proteomes" id="UP000477488"/>
    </source>
</evidence>
<evidence type="ECO:0000313" key="4">
    <source>
        <dbReference type="EMBL" id="MSS27313.1"/>
    </source>
</evidence>
<name>A0A6L5XJE2_9BACT</name>
<dbReference type="NCBIfam" id="NF033674">
    <property type="entry name" value="stress_OB_fold"/>
    <property type="match status" value="1"/>
</dbReference>
<feature type="signal peptide" evidence="3">
    <location>
        <begin position="1"/>
        <end position="19"/>
    </location>
</feature>